<keyword evidence="3" id="KW-1185">Reference proteome</keyword>
<dbReference type="Gene3D" id="3.40.830.10">
    <property type="entry name" value="LigB-like"/>
    <property type="match status" value="1"/>
</dbReference>
<dbReference type="HAMAP" id="MF_00055">
    <property type="entry name" value="MEMO1"/>
    <property type="match status" value="1"/>
</dbReference>
<dbReference type="PANTHER" id="PTHR11060:SF0">
    <property type="entry name" value="PROTEIN MEMO1"/>
    <property type="match status" value="1"/>
</dbReference>
<gene>
    <name evidence="2" type="ORF">SBRCBS47491_006347</name>
</gene>
<name>A0ABP0C687_9PEZI</name>
<comment type="caution">
    <text evidence="2">The sequence shown here is derived from an EMBL/GenBank/DDBJ whole genome shotgun (WGS) entry which is preliminary data.</text>
</comment>
<evidence type="ECO:0000313" key="3">
    <source>
        <dbReference type="Proteomes" id="UP001642406"/>
    </source>
</evidence>
<dbReference type="Proteomes" id="UP001642406">
    <property type="component" value="Unassembled WGS sequence"/>
</dbReference>
<accession>A0ABP0C687</accession>
<dbReference type="CDD" id="cd07361">
    <property type="entry name" value="MEMO_like"/>
    <property type="match status" value="1"/>
</dbReference>
<comment type="similarity">
    <text evidence="1">Belongs to the MEMO1 family.</text>
</comment>
<sequence>MPLRGTRAADHAGSWYTDDADELSDELDLYLEKVPSTIDGHSLPIPNARAIIAPHAGYQYSGPCAAWAYSSLDLRRAKRVFVLGPSHTYYLRGCALTTFEKFATPFGDFQVDADVLAELRQTGKFSEIPRHNDVREHSLEMHLPYIWKILEKTMGDSREWPTLVPIMIGDGDGAAERDFGQLLLPYFEDPDNAFVISSDFCHWGRNFQYWQYCPGTDFTKIRSLSSRAGSRPESSEPPIHEFIHTLDKAAFDAIESGEQTNFVQYLHLTENTVCGRHPISVAMAALGLLADKSGSSTESASTGKPKFSFVRYERSDLAKTTSDSSVSYGSAYAVF</sequence>
<dbReference type="PANTHER" id="PTHR11060">
    <property type="entry name" value="PROTEIN MEMO1"/>
    <property type="match status" value="1"/>
</dbReference>
<reference evidence="2 3" key="1">
    <citation type="submission" date="2024-01" db="EMBL/GenBank/DDBJ databases">
        <authorList>
            <person name="Allen C."/>
            <person name="Tagirdzhanova G."/>
        </authorList>
    </citation>
    <scope>NUCLEOTIDE SEQUENCE [LARGE SCALE GENOMIC DNA]</scope>
</reference>
<dbReference type="EMBL" id="CAWUHC010000061">
    <property type="protein sequence ID" value="CAK7226784.1"/>
    <property type="molecule type" value="Genomic_DNA"/>
</dbReference>
<evidence type="ECO:0000313" key="2">
    <source>
        <dbReference type="EMBL" id="CAK7226784.1"/>
    </source>
</evidence>
<evidence type="ECO:0000256" key="1">
    <source>
        <dbReference type="ARBA" id="ARBA00006315"/>
    </source>
</evidence>
<proteinExistence type="inferred from homology"/>
<dbReference type="Pfam" id="PF01875">
    <property type="entry name" value="Memo"/>
    <property type="match status" value="1"/>
</dbReference>
<dbReference type="InterPro" id="IPR002737">
    <property type="entry name" value="MEMO1_fam"/>
</dbReference>
<organism evidence="2 3">
    <name type="scientific">Sporothrix bragantina</name>
    <dbReference type="NCBI Taxonomy" id="671064"/>
    <lineage>
        <taxon>Eukaryota</taxon>
        <taxon>Fungi</taxon>
        <taxon>Dikarya</taxon>
        <taxon>Ascomycota</taxon>
        <taxon>Pezizomycotina</taxon>
        <taxon>Sordariomycetes</taxon>
        <taxon>Sordariomycetidae</taxon>
        <taxon>Ophiostomatales</taxon>
        <taxon>Ophiostomataceae</taxon>
        <taxon>Sporothrix</taxon>
    </lineage>
</organism>
<protein>
    <submittedName>
        <fullName evidence="2">Uncharacterized protein</fullName>
    </submittedName>
</protein>
<dbReference type="NCBIfam" id="TIGR04336">
    <property type="entry name" value="AmmeMemoSam_B"/>
    <property type="match status" value="1"/>
</dbReference>